<name>A0AAJ8JV22_9TREE</name>
<dbReference type="KEGG" id="cdep:91088258"/>
<feature type="region of interest" description="Disordered" evidence="5">
    <location>
        <begin position="976"/>
        <end position="1031"/>
    </location>
</feature>
<evidence type="ECO:0000313" key="7">
    <source>
        <dbReference type="EMBL" id="WVN88834.1"/>
    </source>
</evidence>
<keyword evidence="2" id="KW-0813">Transport</keyword>
<dbReference type="PANTHER" id="PTHR23193:SF23">
    <property type="entry name" value="NUCLEAR PORE COMPLEX PROTEIN NUP153"/>
    <property type="match status" value="1"/>
</dbReference>
<evidence type="ECO:0000256" key="2">
    <source>
        <dbReference type="ARBA" id="ARBA00022448"/>
    </source>
</evidence>
<feature type="compositionally biased region" description="Polar residues" evidence="5">
    <location>
        <begin position="1185"/>
        <end position="1194"/>
    </location>
</feature>
<keyword evidence="4" id="KW-0175">Coiled coil</keyword>
<dbReference type="InterPro" id="IPR026054">
    <property type="entry name" value="Nucleoporin"/>
</dbReference>
<feature type="compositionally biased region" description="Polar residues" evidence="5">
    <location>
        <begin position="1069"/>
        <end position="1085"/>
    </location>
</feature>
<feature type="compositionally biased region" description="Polar residues" evidence="5">
    <location>
        <begin position="976"/>
        <end position="1011"/>
    </location>
</feature>
<dbReference type="RefSeq" id="XP_066069534.1">
    <property type="nucleotide sequence ID" value="XM_066213437.1"/>
</dbReference>
<keyword evidence="8" id="KW-1185">Reference proteome</keyword>
<feature type="compositionally biased region" description="Acidic residues" evidence="5">
    <location>
        <begin position="1142"/>
        <end position="1184"/>
    </location>
</feature>
<dbReference type="SUPFAM" id="SSF117289">
    <property type="entry name" value="Nucleoporin domain"/>
    <property type="match status" value="1"/>
</dbReference>
<dbReference type="InterPro" id="IPR015943">
    <property type="entry name" value="WD40/YVTN_repeat-like_dom_sf"/>
</dbReference>
<evidence type="ECO:0000256" key="4">
    <source>
        <dbReference type="SAM" id="Coils"/>
    </source>
</evidence>
<feature type="compositionally biased region" description="Low complexity" evidence="5">
    <location>
        <begin position="575"/>
        <end position="588"/>
    </location>
</feature>
<evidence type="ECO:0000256" key="5">
    <source>
        <dbReference type="SAM" id="MobiDB-lite"/>
    </source>
</evidence>
<feature type="region of interest" description="Disordered" evidence="5">
    <location>
        <begin position="1"/>
        <end position="24"/>
    </location>
</feature>
<dbReference type="GO" id="GO:0008139">
    <property type="term" value="F:nuclear localization sequence binding"/>
    <property type="evidence" value="ECO:0007669"/>
    <property type="project" value="TreeGrafter"/>
</dbReference>
<feature type="compositionally biased region" description="Polar residues" evidence="5">
    <location>
        <begin position="895"/>
        <end position="907"/>
    </location>
</feature>
<gene>
    <name evidence="7" type="ORF">L203_104048</name>
</gene>
<dbReference type="Pfam" id="PF16755">
    <property type="entry name" value="Beta-prop_NUP159_NUP214"/>
    <property type="match status" value="1"/>
</dbReference>
<dbReference type="EMBL" id="CP143787">
    <property type="protein sequence ID" value="WVN88834.1"/>
    <property type="molecule type" value="Genomic_DNA"/>
</dbReference>
<feature type="compositionally biased region" description="Polar residues" evidence="5">
    <location>
        <begin position="666"/>
        <end position="681"/>
    </location>
</feature>
<dbReference type="GO" id="GO:0006405">
    <property type="term" value="P:RNA export from nucleus"/>
    <property type="evidence" value="ECO:0007669"/>
    <property type="project" value="TreeGrafter"/>
</dbReference>
<dbReference type="Gene3D" id="2.130.10.10">
    <property type="entry name" value="YVTN repeat-like/Quinoprotein amine dehydrogenase"/>
    <property type="match status" value="1"/>
</dbReference>
<dbReference type="Proteomes" id="UP000094043">
    <property type="component" value="Chromosome 4"/>
</dbReference>
<organism evidence="7 8">
    <name type="scientific">Cryptococcus depauperatus CBS 7841</name>
    <dbReference type="NCBI Taxonomy" id="1295531"/>
    <lineage>
        <taxon>Eukaryota</taxon>
        <taxon>Fungi</taxon>
        <taxon>Dikarya</taxon>
        <taxon>Basidiomycota</taxon>
        <taxon>Agaricomycotina</taxon>
        <taxon>Tremellomycetes</taxon>
        <taxon>Tremellales</taxon>
        <taxon>Cryptococcaceae</taxon>
        <taxon>Cryptococcus</taxon>
    </lineage>
</organism>
<reference evidence="7" key="2">
    <citation type="journal article" date="2022" name="Elife">
        <title>Obligate sexual reproduction of a homothallic fungus closely related to the Cryptococcus pathogenic species complex.</title>
        <authorList>
            <person name="Passer A.R."/>
            <person name="Clancey S.A."/>
            <person name="Shea T."/>
            <person name="David-Palma M."/>
            <person name="Averette A.F."/>
            <person name="Boekhout T."/>
            <person name="Porcel B.M."/>
            <person name="Nowrousian M."/>
            <person name="Cuomo C.A."/>
            <person name="Sun S."/>
            <person name="Heitman J."/>
            <person name="Coelho M.A."/>
        </authorList>
    </citation>
    <scope>NUCLEOTIDE SEQUENCE</scope>
    <source>
        <strain evidence="7">CBS 7841</strain>
    </source>
</reference>
<feature type="compositionally biased region" description="Basic and acidic residues" evidence="5">
    <location>
        <begin position="827"/>
        <end position="893"/>
    </location>
</feature>
<reference evidence="7" key="3">
    <citation type="submission" date="2024-01" db="EMBL/GenBank/DDBJ databases">
        <authorList>
            <person name="Coelho M.A."/>
            <person name="David-Palma M."/>
            <person name="Shea T."/>
            <person name="Sun S."/>
            <person name="Cuomo C.A."/>
            <person name="Heitman J."/>
        </authorList>
    </citation>
    <scope>NUCLEOTIDE SEQUENCE</scope>
    <source>
        <strain evidence="7">CBS 7841</strain>
    </source>
</reference>
<evidence type="ECO:0000256" key="1">
    <source>
        <dbReference type="ARBA" id="ARBA00004123"/>
    </source>
</evidence>
<comment type="subcellular location">
    <subcellularLocation>
        <location evidence="1">Nucleus</location>
    </subcellularLocation>
</comment>
<feature type="region of interest" description="Disordered" evidence="5">
    <location>
        <begin position="661"/>
        <end position="681"/>
    </location>
</feature>
<feature type="region of interest" description="Disordered" evidence="5">
    <location>
        <begin position="564"/>
        <end position="596"/>
    </location>
</feature>
<feature type="region of interest" description="Disordered" evidence="5">
    <location>
        <begin position="1049"/>
        <end position="1097"/>
    </location>
</feature>
<feature type="region of interest" description="Disordered" evidence="5">
    <location>
        <begin position="1112"/>
        <end position="1208"/>
    </location>
</feature>
<protein>
    <recommendedName>
        <fullName evidence="6">Nucleoporin Nup159/Nup146 N-terminal domain-containing protein</fullName>
    </recommendedName>
</protein>
<evidence type="ECO:0000259" key="6">
    <source>
        <dbReference type="Pfam" id="PF16755"/>
    </source>
</evidence>
<dbReference type="GO" id="GO:0005643">
    <property type="term" value="C:nuclear pore"/>
    <property type="evidence" value="ECO:0007669"/>
    <property type="project" value="TreeGrafter"/>
</dbReference>
<accession>A0AAJ8JV22</accession>
<dbReference type="PANTHER" id="PTHR23193">
    <property type="entry name" value="NUCLEAR PORE COMPLEX PROTEIN NUP"/>
    <property type="match status" value="1"/>
</dbReference>
<evidence type="ECO:0000256" key="3">
    <source>
        <dbReference type="ARBA" id="ARBA00023242"/>
    </source>
</evidence>
<proteinExistence type="predicted"/>
<evidence type="ECO:0000313" key="8">
    <source>
        <dbReference type="Proteomes" id="UP000094043"/>
    </source>
</evidence>
<feature type="domain" description="Nucleoporin Nup159/Nup146 N-terminal" evidence="6">
    <location>
        <begin position="60"/>
        <end position="403"/>
    </location>
</feature>
<dbReference type="GO" id="GO:0017056">
    <property type="term" value="F:structural constituent of nuclear pore"/>
    <property type="evidence" value="ECO:0007669"/>
    <property type="project" value="TreeGrafter"/>
</dbReference>
<dbReference type="GeneID" id="91088258"/>
<feature type="coiled-coil region" evidence="4">
    <location>
        <begin position="1321"/>
        <end position="1348"/>
    </location>
</feature>
<feature type="region of interest" description="Disordered" evidence="5">
    <location>
        <begin position="723"/>
        <end position="788"/>
    </location>
</feature>
<keyword evidence="3" id="KW-0539">Nucleus</keyword>
<feature type="compositionally biased region" description="Polar residues" evidence="5">
    <location>
        <begin position="747"/>
        <end position="768"/>
    </location>
</feature>
<dbReference type="InterPro" id="IPR039462">
    <property type="entry name" value="Nup159/Nup146_N"/>
</dbReference>
<dbReference type="GO" id="GO:0006606">
    <property type="term" value="P:protein import into nucleus"/>
    <property type="evidence" value="ECO:0007669"/>
    <property type="project" value="TreeGrafter"/>
</dbReference>
<feature type="region of interest" description="Disordered" evidence="5">
    <location>
        <begin position="803"/>
        <end position="908"/>
    </location>
</feature>
<reference evidence="7" key="1">
    <citation type="submission" date="2016-06" db="EMBL/GenBank/DDBJ databases">
        <authorList>
            <person name="Cuomo C."/>
            <person name="Litvintseva A."/>
            <person name="Heitman J."/>
            <person name="Chen Y."/>
            <person name="Sun S."/>
            <person name="Springer D."/>
            <person name="Dromer F."/>
            <person name="Young S."/>
            <person name="Zeng Q."/>
            <person name="Chapman S."/>
            <person name="Gujja S."/>
            <person name="Saif S."/>
            <person name="Birren B."/>
        </authorList>
    </citation>
    <scope>NUCLEOTIDE SEQUENCE</scope>
    <source>
        <strain evidence="7">CBS 7841</strain>
    </source>
</reference>
<sequence length="1476" mass="158015">MSRSNPFSVLAMDNNPDAGPSTRSIEGDEVDALWLKLKKRNDGVDVCVSEKIDLEDLPNECNLMAVANQRGLLVVGSNDDVRIYRLKDIHDLINEAPAGGKTLPEATPLRRIGLPARPVWIRLAMNEEYLIVATAHSSGVFVWKFQDVVMGDTPPLHSFTSDIPNRILDVLPNPATSQTGGLVALVADERVIMADIIKGIFLSSIEGPFTCASWSVRGKQIVLGKPNGQLQQYTPEGVPKTEIPSPPDLDAHPSFVQWLENDLFLVTYVQNRENTDSDPIEQYVIHRRGEDYTFVKFFDPLNGMGYPGRSEEFRHYAGLSAWGTESKHLAFLVSGATSDIAVMNGCPSLKNDTPSWEVLFLDGPDRGTLPSADAKLGRHNTSPIGFGFDFTSKDPVPQSTDGTLPDLLPVPRLLTYSQNGTIISYDVRNPDAGPYPGMIAALVDKSEKPVLDEAKNTRASFPASVTTHAAPKTSAFGSANGPTAFGSASGSTAFGVKSFGSTKPGAFSSPGFADPSKTSIAGSHSAFGQVSMSGQHNVSQPSGFAFGQSSFGSSAVKSATFGGSAFRPKSMDPATSDSSNSLTNTNLTKPAASNTPAFGSFSGKTNVSSGSGSAFGPSSFGSAARPAFGSAFGSVTRPSGSAFGQSSFGFNSKPVQSGDSAFDRNASFSTSTDPPEETLSTGAFEGTASVVGYSAKPAIFASTEGGNKSSPAFTNKSGPAFKGFGASSGANTSSPIADPEKEENSLAFGSSASFGPSQFDFSISGNEETSPASAISPITPSIDKPPLSSLDILTDALLSDEKLAEQTSIHEPSGHSSEDQELIANAKESKIKEEAKNVEKEENQDKSDKQDKEGKERKENKDDKIPDASLDKEEERETEKREEERQKHDEEVKGPSNSAMFNPSTSAKDVDTFKELTFNGSSTPESLGQANAFPKSAFTSGEFSSEPKLATPAFGQSSFGLTNKPVEFGASAFNQRVTSSTSMRSSETPPSVTAFGNTASPFGFTSRTAVTATPERGDGEPQTSANKSETVFKGFGSYSGGGASIFGKKVEEKDKPPVFGSKPIEASAFGSSSAFNTSPFESKLTSPKPMAALSPAASPFANKSLSSADIMATARTGDQKSPISILGDNSSVSSVEQNSFEKDEEEEWTQNEDQEEDYIEDEESYVHDEEEDNLEDEEDFEDSFNGEQQSYQSESHGDDQDAIPDPVQQPVSSHVEYAAADSFQLPARVNIFAGLVDKKGTFPSSQLSEILASIDELHMKLSKQRETDLMAEHKLADLKTKMLKMDLKISQIEKLIRSKTDSAAVDFLQQVDLSAEQVVSQAKLRKNIQETEEKLEVLESLINEVRRRSERVAHYQKSSLSPIERIQRQVRGIDTIIRGRQQTIDELSRRIMFMGVSTPGRDGVDESLLDSSGSFASGISLEPSKDVLIQAEAALAGPSEKIRKRLGKLKIATLNNPTKDFCSTAIKITPGGLGQV</sequence>
<feature type="compositionally biased region" description="Polar residues" evidence="5">
    <location>
        <begin position="1119"/>
        <end position="1138"/>
    </location>
</feature>
<feature type="compositionally biased region" description="Low complexity" evidence="5">
    <location>
        <begin position="769"/>
        <end position="782"/>
    </location>
</feature>